<sequence length="56" mass="6449">MIDNLWHLQLKLDIGSCGVTTRKQVTNKEERDKGKKGACTKSNTKIYMVELPQGRW</sequence>
<evidence type="ECO:0000313" key="1">
    <source>
        <dbReference type="EMBL" id="KAJ6985744.1"/>
    </source>
</evidence>
<protein>
    <submittedName>
        <fullName evidence="1">Uncharacterized protein</fullName>
    </submittedName>
</protein>
<keyword evidence="2" id="KW-1185">Reference proteome</keyword>
<dbReference type="EMBL" id="JAQIZT010000009">
    <property type="protein sequence ID" value="KAJ6985744.1"/>
    <property type="molecule type" value="Genomic_DNA"/>
</dbReference>
<dbReference type="Proteomes" id="UP001164929">
    <property type="component" value="Chromosome 9"/>
</dbReference>
<dbReference type="AlphaFoldDB" id="A0AAD6MHP0"/>
<gene>
    <name evidence="1" type="ORF">NC653_023635</name>
</gene>
<name>A0AAD6MHP0_9ROSI</name>
<reference evidence="1" key="1">
    <citation type="journal article" date="2023" name="Mol. Ecol. Resour.">
        <title>Chromosome-level genome assembly of a triploid poplar Populus alba 'Berolinensis'.</title>
        <authorList>
            <person name="Chen S."/>
            <person name="Yu Y."/>
            <person name="Wang X."/>
            <person name="Wang S."/>
            <person name="Zhang T."/>
            <person name="Zhou Y."/>
            <person name="He R."/>
            <person name="Meng N."/>
            <person name="Wang Y."/>
            <person name="Liu W."/>
            <person name="Liu Z."/>
            <person name="Liu J."/>
            <person name="Guo Q."/>
            <person name="Huang H."/>
            <person name="Sederoff R.R."/>
            <person name="Wang G."/>
            <person name="Qu G."/>
            <person name="Chen S."/>
        </authorList>
    </citation>
    <scope>NUCLEOTIDE SEQUENCE</scope>
    <source>
        <strain evidence="1">SC-2020</strain>
    </source>
</reference>
<organism evidence="1 2">
    <name type="scientific">Populus alba x Populus x berolinensis</name>
    <dbReference type="NCBI Taxonomy" id="444605"/>
    <lineage>
        <taxon>Eukaryota</taxon>
        <taxon>Viridiplantae</taxon>
        <taxon>Streptophyta</taxon>
        <taxon>Embryophyta</taxon>
        <taxon>Tracheophyta</taxon>
        <taxon>Spermatophyta</taxon>
        <taxon>Magnoliopsida</taxon>
        <taxon>eudicotyledons</taxon>
        <taxon>Gunneridae</taxon>
        <taxon>Pentapetalae</taxon>
        <taxon>rosids</taxon>
        <taxon>fabids</taxon>
        <taxon>Malpighiales</taxon>
        <taxon>Salicaceae</taxon>
        <taxon>Saliceae</taxon>
        <taxon>Populus</taxon>
    </lineage>
</organism>
<proteinExistence type="predicted"/>
<comment type="caution">
    <text evidence="1">The sequence shown here is derived from an EMBL/GenBank/DDBJ whole genome shotgun (WGS) entry which is preliminary data.</text>
</comment>
<evidence type="ECO:0000313" key="2">
    <source>
        <dbReference type="Proteomes" id="UP001164929"/>
    </source>
</evidence>
<accession>A0AAD6MHP0</accession>